<proteinExistence type="predicted"/>
<dbReference type="EMBL" id="FQTW01000001">
    <property type="protein sequence ID" value="SHE40657.1"/>
    <property type="molecule type" value="Genomic_DNA"/>
</dbReference>
<sequence>MQQFKELIERQYQANLPFVLYHKPQEAEVNLMTQTDQELFYLNDTVNESGFVFAPFDVSQKAIIFPHKQTNSFSFPHQMFLEKQPFSKGFHYKEDARQAEIYQELVNKAIASIQQTELKKIVTSRVLELPVEVPQVSDLFHRLTATYPDAMTYVWYHPKVGLWAGASPETLLKVKHQNLETVALAGTRHESDLSAQPFTSKEYEEQDLVTQHILDNLKPYVKTLHQSERSESKAGQLIHLKTTIKAKLKSQSLQQVIAQLHPTPAVCGLPTQLAKQFLEQNEAYNRQFYSGYFGELNFKSENKRSNRPQNIENQVFKSLKTSSNLFVNLRCMSFQDATCYIYVGGGITSKSNALAEWQETCNKAQTMLNVL</sequence>
<dbReference type="InterPro" id="IPR005801">
    <property type="entry name" value="ADC_synthase"/>
</dbReference>
<dbReference type="OrthoDB" id="9806579at2"/>
<dbReference type="Gene3D" id="3.60.120.10">
    <property type="entry name" value="Anthranilate synthase"/>
    <property type="match status" value="1"/>
</dbReference>
<name>A0A1M4T8T7_9FLAO</name>
<gene>
    <name evidence="2" type="ORF">SAMN05444278_101539</name>
</gene>
<dbReference type="AlphaFoldDB" id="A0A1M4T8T7"/>
<dbReference type="PANTHER" id="PTHR42839">
    <property type="entry name" value="ISOCHORISMATE SYNTHASE ENTC"/>
    <property type="match status" value="1"/>
</dbReference>
<protein>
    <submittedName>
        <fullName evidence="2">Isochorismate synthase</fullName>
    </submittedName>
</protein>
<dbReference type="InterPro" id="IPR015890">
    <property type="entry name" value="Chorismate_C"/>
</dbReference>
<dbReference type="Pfam" id="PF00425">
    <property type="entry name" value="Chorismate_bind"/>
    <property type="match status" value="2"/>
</dbReference>
<evidence type="ECO:0000313" key="3">
    <source>
        <dbReference type="Proteomes" id="UP000184462"/>
    </source>
</evidence>
<dbReference type="Proteomes" id="UP000184462">
    <property type="component" value="Unassembled WGS sequence"/>
</dbReference>
<dbReference type="SUPFAM" id="SSF56322">
    <property type="entry name" value="ADC synthase"/>
    <property type="match status" value="1"/>
</dbReference>
<dbReference type="STRING" id="1155689.SAMN05444278_101539"/>
<accession>A0A1M4T8T7</accession>
<keyword evidence="3" id="KW-1185">Reference proteome</keyword>
<feature type="domain" description="Chorismate-utilising enzyme C-terminal" evidence="1">
    <location>
        <begin position="321"/>
        <end position="363"/>
    </location>
</feature>
<feature type="domain" description="Chorismate-utilising enzyme C-terminal" evidence="1">
    <location>
        <begin position="100"/>
        <end position="300"/>
    </location>
</feature>
<evidence type="ECO:0000313" key="2">
    <source>
        <dbReference type="EMBL" id="SHE40657.1"/>
    </source>
</evidence>
<dbReference type="RefSeq" id="WP_073191666.1">
    <property type="nucleotide sequence ID" value="NZ_FQTW01000001.1"/>
</dbReference>
<evidence type="ECO:0000259" key="1">
    <source>
        <dbReference type="Pfam" id="PF00425"/>
    </source>
</evidence>
<dbReference type="PANTHER" id="PTHR42839:SF2">
    <property type="entry name" value="ISOCHORISMATE SYNTHASE ENTC"/>
    <property type="match status" value="1"/>
</dbReference>
<organism evidence="2 3">
    <name type="scientific">Psychroflexus salarius</name>
    <dbReference type="NCBI Taxonomy" id="1155689"/>
    <lineage>
        <taxon>Bacteria</taxon>
        <taxon>Pseudomonadati</taxon>
        <taxon>Bacteroidota</taxon>
        <taxon>Flavobacteriia</taxon>
        <taxon>Flavobacteriales</taxon>
        <taxon>Flavobacteriaceae</taxon>
        <taxon>Psychroflexus</taxon>
    </lineage>
</organism>
<reference evidence="2 3" key="1">
    <citation type="submission" date="2016-11" db="EMBL/GenBank/DDBJ databases">
        <authorList>
            <person name="Jaros S."/>
            <person name="Januszkiewicz K."/>
            <person name="Wedrychowicz H."/>
        </authorList>
    </citation>
    <scope>NUCLEOTIDE SEQUENCE [LARGE SCALE GENOMIC DNA]</scope>
    <source>
        <strain evidence="2 3">DSM 25661</strain>
    </source>
</reference>